<proteinExistence type="inferred from homology"/>
<feature type="domain" description="Integrase catalytic" evidence="8">
    <location>
        <begin position="641"/>
        <end position="807"/>
    </location>
</feature>
<dbReference type="EMBL" id="CDMZ01000502">
    <property type="protein sequence ID" value="CEM15687.1"/>
    <property type="molecule type" value="Genomic_DNA"/>
</dbReference>
<dbReference type="EC" id="3.1.3.48" evidence="2"/>
<dbReference type="PANTHER" id="PTHR10159">
    <property type="entry name" value="DUAL SPECIFICITY PROTEIN PHOSPHATASE"/>
    <property type="match status" value="1"/>
</dbReference>
<dbReference type="InterPro" id="IPR000340">
    <property type="entry name" value="Dual-sp_phosphatase_cat-dom"/>
</dbReference>
<dbReference type="GO" id="GO:0004725">
    <property type="term" value="F:protein tyrosine phosphatase activity"/>
    <property type="evidence" value="ECO:0007669"/>
    <property type="project" value="UniProtKB-EC"/>
</dbReference>
<dbReference type="PROSITE" id="PS00383">
    <property type="entry name" value="TYR_PHOSPHATASE_1"/>
    <property type="match status" value="1"/>
</dbReference>
<evidence type="ECO:0000259" key="7">
    <source>
        <dbReference type="PROSITE" id="PS50056"/>
    </source>
</evidence>
<reference evidence="9" key="1">
    <citation type="submission" date="2014-11" db="EMBL/GenBank/DDBJ databases">
        <authorList>
            <person name="Otto D Thomas"/>
            <person name="Naeem Raeece"/>
        </authorList>
    </citation>
    <scope>NUCLEOTIDE SEQUENCE</scope>
</reference>
<dbReference type="VEuPathDB" id="CryptoDB:Cvel_17915"/>
<dbReference type="GO" id="GO:0005737">
    <property type="term" value="C:cytoplasm"/>
    <property type="evidence" value="ECO:0007669"/>
    <property type="project" value="TreeGrafter"/>
</dbReference>
<dbReference type="AlphaFoldDB" id="A0A0G4FNP0"/>
<dbReference type="SUPFAM" id="SSF53098">
    <property type="entry name" value="Ribonuclease H-like"/>
    <property type="match status" value="1"/>
</dbReference>
<dbReference type="InterPro" id="IPR036397">
    <property type="entry name" value="RNaseH_sf"/>
</dbReference>
<feature type="compositionally biased region" description="Basic and acidic residues" evidence="5">
    <location>
        <begin position="384"/>
        <end position="396"/>
    </location>
</feature>
<dbReference type="InterPro" id="IPR000387">
    <property type="entry name" value="Tyr_Pase_dom"/>
</dbReference>
<dbReference type="GO" id="GO:0003676">
    <property type="term" value="F:nucleic acid binding"/>
    <property type="evidence" value="ECO:0007669"/>
    <property type="project" value="InterPro"/>
</dbReference>
<protein>
    <recommendedName>
        <fullName evidence="2">protein-tyrosine-phosphatase</fullName>
        <ecNumber evidence="2">3.1.3.48</ecNumber>
    </recommendedName>
</protein>
<feature type="compositionally biased region" description="Basic and acidic residues" evidence="5">
    <location>
        <begin position="416"/>
        <end position="428"/>
    </location>
</feature>
<evidence type="ECO:0000256" key="4">
    <source>
        <dbReference type="ARBA" id="ARBA00022912"/>
    </source>
</evidence>
<dbReference type="InterPro" id="IPR016130">
    <property type="entry name" value="Tyr_Pase_AS"/>
</dbReference>
<dbReference type="InterPro" id="IPR012337">
    <property type="entry name" value="RNaseH-like_sf"/>
</dbReference>
<evidence type="ECO:0000256" key="2">
    <source>
        <dbReference type="ARBA" id="ARBA00013064"/>
    </source>
</evidence>
<dbReference type="InterPro" id="IPR029021">
    <property type="entry name" value="Prot-tyrosine_phosphatase-like"/>
</dbReference>
<evidence type="ECO:0000259" key="6">
    <source>
        <dbReference type="PROSITE" id="PS50054"/>
    </source>
</evidence>
<evidence type="ECO:0000256" key="1">
    <source>
        <dbReference type="ARBA" id="ARBA00008601"/>
    </source>
</evidence>
<sequence>MASKAKVSPVPVAESFFRDGELDAGSAATSSSAMHRIVPRIYLGSALAARDHQSLKRQNIKHVVIVHQSFEPVFPHDMRYETCRCGDIMWESILPHVATALEFIHQALSADDSGGVLVHCSKGISRSASVVVAYLMWTRKWSFRRALDFVQEKRNVHPNVSFQSQLRFLQRLMGIETGLEGGGGGGGGETKNGDGDTDAETGDLEVLERIRKEGDKLKGDKDKLKNMMEEEIVRLFADCREFISSLLGEPLKFGERKEWKRLGVGLEALNAYGVLAGEAAQKEAETVVKAIKSLSAVYSPETAGMALADRMKGHLEKWLVAQKDALKERENVGGAVKGPTDFFDDISPSASGGLQQSTKGGTGGGEGSGKGKKGGGGGQNFTSRVEREEGRKRGREDLEEAENGGDRKRGKKEKKKGREESDACSEKEKKHKGEKKKEHDHNKAKKKQKRHSGGSDGSPSRHYDSDVSESLQGKKKEKKTKESKKGKDGRREDRETSDRHSKEERDRRRHFDEEEETHYRAADSRRGEDFGSHPKYGRSEGGGESRDRKGAYRDDSVERDGRGDRGDLSRDRYAREHHRGDWKGDRGGYRDDRMADRGDWGYSRDGRGDYREHYSRDGGDIGDRALNAVKRQIGSRDDSEQNKHPFNYKIFQDLTEIYDKGIGGFVYLSVIVDSSKRFKSLMALTTKDTALDHLIAWTAKWGAPTCVCTDNGGEFINHEYKKFCRERGITHLTGLAYTPAVQGIVKKANREIKKVMKKLLDQYKFPHSTWPALLPGMCYALNTTVHSVLEAVDGDWIFPPDQEREVKIADLCKLVEMAASA</sequence>
<feature type="domain" description="Tyrosine specific protein phosphatases" evidence="7">
    <location>
        <begin position="98"/>
        <end position="154"/>
    </location>
</feature>
<feature type="compositionally biased region" description="Gly residues" evidence="5">
    <location>
        <begin position="360"/>
        <end position="379"/>
    </location>
</feature>
<dbReference type="PROSITE" id="PS50054">
    <property type="entry name" value="TYR_PHOSPHATASE_DUAL"/>
    <property type="match status" value="1"/>
</dbReference>
<dbReference type="InterPro" id="IPR001584">
    <property type="entry name" value="Integrase_cat-core"/>
</dbReference>
<dbReference type="PANTHER" id="PTHR10159:SF519">
    <property type="entry name" value="DUAL SPECIFICITY PROTEIN PHOSPHATASE MPK3"/>
    <property type="match status" value="1"/>
</dbReference>
<feature type="compositionally biased region" description="Basic and acidic residues" evidence="5">
    <location>
        <begin position="479"/>
        <end position="588"/>
    </location>
</feature>
<dbReference type="GO" id="GO:0043409">
    <property type="term" value="P:negative regulation of MAPK cascade"/>
    <property type="evidence" value="ECO:0007669"/>
    <property type="project" value="TreeGrafter"/>
</dbReference>
<keyword evidence="3" id="KW-0378">Hydrolase</keyword>
<feature type="region of interest" description="Disordered" evidence="5">
    <location>
        <begin position="330"/>
        <end position="588"/>
    </location>
</feature>
<evidence type="ECO:0000259" key="8">
    <source>
        <dbReference type="PROSITE" id="PS50994"/>
    </source>
</evidence>
<comment type="similarity">
    <text evidence="1">Belongs to the protein-tyrosine phosphatase family. Non-receptor class dual specificity subfamily.</text>
</comment>
<dbReference type="Gene3D" id="3.30.420.10">
    <property type="entry name" value="Ribonuclease H-like superfamily/Ribonuclease H"/>
    <property type="match status" value="1"/>
</dbReference>
<dbReference type="Pfam" id="PF00782">
    <property type="entry name" value="DSPc"/>
    <property type="match status" value="1"/>
</dbReference>
<dbReference type="SMART" id="SM00195">
    <property type="entry name" value="DSPc"/>
    <property type="match status" value="1"/>
</dbReference>
<evidence type="ECO:0000256" key="5">
    <source>
        <dbReference type="SAM" id="MobiDB-lite"/>
    </source>
</evidence>
<keyword evidence="4" id="KW-0904">Protein phosphatase</keyword>
<dbReference type="PROSITE" id="PS50056">
    <property type="entry name" value="TYR_PHOSPHATASE_2"/>
    <property type="match status" value="1"/>
</dbReference>
<dbReference type="Gene3D" id="3.90.190.10">
    <property type="entry name" value="Protein tyrosine phosphatase superfamily"/>
    <property type="match status" value="1"/>
</dbReference>
<evidence type="ECO:0000313" key="9">
    <source>
        <dbReference type="EMBL" id="CEM15687.1"/>
    </source>
</evidence>
<feature type="domain" description="Tyrosine-protein phosphatase" evidence="6">
    <location>
        <begin position="33"/>
        <end position="175"/>
    </location>
</feature>
<dbReference type="PROSITE" id="PS50994">
    <property type="entry name" value="INTEGRASE"/>
    <property type="match status" value="1"/>
</dbReference>
<gene>
    <name evidence="9" type="ORF">Cvel_17915</name>
</gene>
<feature type="compositionally biased region" description="Basic residues" evidence="5">
    <location>
        <begin position="442"/>
        <end position="452"/>
    </location>
</feature>
<organism evidence="9">
    <name type="scientific">Chromera velia CCMP2878</name>
    <dbReference type="NCBI Taxonomy" id="1169474"/>
    <lineage>
        <taxon>Eukaryota</taxon>
        <taxon>Sar</taxon>
        <taxon>Alveolata</taxon>
        <taxon>Colpodellida</taxon>
        <taxon>Chromeraceae</taxon>
        <taxon>Chromera</taxon>
    </lineage>
</organism>
<name>A0A0G4FNP0_9ALVE</name>
<accession>A0A0G4FNP0</accession>
<evidence type="ECO:0000256" key="3">
    <source>
        <dbReference type="ARBA" id="ARBA00022801"/>
    </source>
</evidence>
<dbReference type="SUPFAM" id="SSF52799">
    <property type="entry name" value="(Phosphotyrosine protein) phosphatases II"/>
    <property type="match status" value="1"/>
</dbReference>
<feature type="region of interest" description="Disordered" evidence="5">
    <location>
        <begin position="180"/>
        <end position="200"/>
    </location>
</feature>
<dbReference type="InterPro" id="IPR020422">
    <property type="entry name" value="TYR_PHOSPHATASE_DUAL_dom"/>
</dbReference>
<dbReference type="GO" id="GO:0015074">
    <property type="term" value="P:DNA integration"/>
    <property type="evidence" value="ECO:0007669"/>
    <property type="project" value="InterPro"/>
</dbReference>
<feature type="compositionally biased region" description="Gly residues" evidence="5">
    <location>
        <begin position="180"/>
        <end position="190"/>
    </location>
</feature>
<dbReference type="CDD" id="cd14498">
    <property type="entry name" value="DSP"/>
    <property type="match status" value="1"/>
</dbReference>
<dbReference type="Pfam" id="PF00665">
    <property type="entry name" value="rve"/>
    <property type="match status" value="1"/>
</dbReference>